<feature type="region of interest" description="Disordered" evidence="1">
    <location>
        <begin position="119"/>
        <end position="142"/>
    </location>
</feature>
<dbReference type="OrthoDB" id="10561929at2759"/>
<gene>
    <name evidence="2" type="ORF">PHMEG_00035680</name>
</gene>
<dbReference type="AlphaFoldDB" id="A0A225UN51"/>
<protein>
    <submittedName>
        <fullName evidence="2">Uncharacterized protein</fullName>
    </submittedName>
</protein>
<comment type="caution">
    <text evidence="2">The sequence shown here is derived from an EMBL/GenBank/DDBJ whole genome shotgun (WGS) entry which is preliminary data.</text>
</comment>
<reference evidence="3" key="1">
    <citation type="submission" date="2017-03" db="EMBL/GenBank/DDBJ databases">
        <title>Phytopthora megakarya and P. palmivora, two closely related causual agents of cacao black pod achieved similar genome size and gene model numbers by different mechanisms.</title>
        <authorList>
            <person name="Ali S."/>
            <person name="Shao J."/>
            <person name="Larry D.J."/>
            <person name="Kronmiller B."/>
            <person name="Shen D."/>
            <person name="Strem M.D."/>
            <person name="Melnick R.L."/>
            <person name="Guiltinan M.J."/>
            <person name="Tyler B.M."/>
            <person name="Meinhardt L.W."/>
            <person name="Bailey B.A."/>
        </authorList>
    </citation>
    <scope>NUCLEOTIDE SEQUENCE [LARGE SCALE GENOMIC DNA]</scope>
    <source>
        <strain evidence="3">zdho120</strain>
    </source>
</reference>
<evidence type="ECO:0000313" key="2">
    <source>
        <dbReference type="EMBL" id="OWY94554.1"/>
    </source>
</evidence>
<proteinExistence type="predicted"/>
<feature type="non-terminal residue" evidence="2">
    <location>
        <position position="1"/>
    </location>
</feature>
<sequence>LRMAAKILQRSIFVVLARNRWDNASYQIFEPAEVKMGGGGNQVSSRKEHNFPMGKPKSWIKTLQKHCKNAASTGKNPGNNPIVLQYAGDHYTWLQFVDQHDLIENDEIINDTLDIVPETPESNPTASPRNEMKGIQSQRRWI</sequence>
<dbReference type="EMBL" id="NBNE01014183">
    <property type="protein sequence ID" value="OWY94554.1"/>
    <property type="molecule type" value="Genomic_DNA"/>
</dbReference>
<dbReference type="Proteomes" id="UP000198211">
    <property type="component" value="Unassembled WGS sequence"/>
</dbReference>
<accession>A0A225UN51</accession>
<evidence type="ECO:0000313" key="3">
    <source>
        <dbReference type="Proteomes" id="UP000198211"/>
    </source>
</evidence>
<organism evidence="2 3">
    <name type="scientific">Phytophthora megakarya</name>
    <dbReference type="NCBI Taxonomy" id="4795"/>
    <lineage>
        <taxon>Eukaryota</taxon>
        <taxon>Sar</taxon>
        <taxon>Stramenopiles</taxon>
        <taxon>Oomycota</taxon>
        <taxon>Peronosporomycetes</taxon>
        <taxon>Peronosporales</taxon>
        <taxon>Peronosporaceae</taxon>
        <taxon>Phytophthora</taxon>
    </lineage>
</organism>
<name>A0A225UN51_9STRA</name>
<evidence type="ECO:0000256" key="1">
    <source>
        <dbReference type="SAM" id="MobiDB-lite"/>
    </source>
</evidence>
<keyword evidence="3" id="KW-1185">Reference proteome</keyword>